<dbReference type="RefSeq" id="WP_066446764.1">
    <property type="nucleotide sequence ID" value="NZ_JANKBF010000003.1"/>
</dbReference>
<dbReference type="InterPro" id="IPR014998">
    <property type="entry name" value="DUF1848"/>
</dbReference>
<dbReference type="AlphaFoldDB" id="A0A4R3YHZ0"/>
<reference evidence="1 2" key="1">
    <citation type="submission" date="2019-03" db="EMBL/GenBank/DDBJ databases">
        <title>Genomic Encyclopedia of Type Strains, Phase IV (KMG-IV): sequencing the most valuable type-strain genomes for metagenomic binning, comparative biology and taxonomic classification.</title>
        <authorList>
            <person name="Goeker M."/>
        </authorList>
    </citation>
    <scope>NUCLEOTIDE SEQUENCE [LARGE SCALE GENOMIC DNA]</scope>
    <source>
        <strain evidence="1 2">DSM 29487</strain>
    </source>
</reference>
<gene>
    <name evidence="1" type="ORF">EDD60_1281</name>
</gene>
<evidence type="ECO:0000313" key="2">
    <source>
        <dbReference type="Proteomes" id="UP000295515"/>
    </source>
</evidence>
<sequence>MIINASARTDIPAYFSDWFFQRLKEGYVYVRNPYYPKQITKYLLNEDVVDSLVFCSKNPQPMLSRISLLKPYHPYFFVTITPYGQEIEPHVPTYQQVIQSFQELSRQLGSQSVALRYDPIFLNKYYTIEKHLECFEDILSQLSGYTQICIISFIDLYAKTKKNFPGIQEVSYENQKLLAKAMSEIAQKYHIQLKTCAEAIDLSAYGIQQDGCISRQVLKNVIGCDLKDIKTQPLRSQCHCYPSRDIGEYNTCMHGCLYCYANVDKKQVILNYKRHDYLSPLLIGHVHSDDEIKQAKQESYIERQLSLDI</sequence>
<comment type="caution">
    <text evidence="1">The sequence shown here is derived from an EMBL/GenBank/DDBJ whole genome shotgun (WGS) entry which is preliminary data.</text>
</comment>
<name>A0A4R3YHZ0_9FIRM</name>
<accession>A0A4R3YHZ0</accession>
<keyword evidence="2" id="KW-1185">Reference proteome</keyword>
<dbReference type="Proteomes" id="UP000295515">
    <property type="component" value="Unassembled WGS sequence"/>
</dbReference>
<proteinExistence type="predicted"/>
<dbReference type="EMBL" id="SMCQ01000028">
    <property type="protein sequence ID" value="TCV91967.1"/>
    <property type="molecule type" value="Genomic_DNA"/>
</dbReference>
<organism evidence="1 2">
    <name type="scientific">Longibaculum muris</name>
    <dbReference type="NCBI Taxonomy" id="1796628"/>
    <lineage>
        <taxon>Bacteria</taxon>
        <taxon>Bacillati</taxon>
        <taxon>Bacillota</taxon>
        <taxon>Erysipelotrichia</taxon>
        <taxon>Erysipelotrichales</taxon>
        <taxon>Coprobacillaceae</taxon>
        <taxon>Longibaculum</taxon>
    </lineage>
</organism>
<protein>
    <submittedName>
        <fullName evidence="1">Uncharacterized protein DUF1848</fullName>
    </submittedName>
</protein>
<evidence type="ECO:0000313" key="1">
    <source>
        <dbReference type="EMBL" id="TCV91967.1"/>
    </source>
</evidence>
<dbReference type="Pfam" id="PF08902">
    <property type="entry name" value="DUF1848"/>
    <property type="match status" value="1"/>
</dbReference>
<dbReference type="GeneID" id="98916541"/>